<feature type="region of interest" description="Disordered" evidence="1">
    <location>
        <begin position="66"/>
        <end position="87"/>
    </location>
</feature>
<reference evidence="3 4" key="1">
    <citation type="journal article" date="2018" name="New Phytol.">
        <title>Phylogenomics of Endogonaceae and evolution of mycorrhizas within Mucoromycota.</title>
        <authorList>
            <person name="Chang Y."/>
            <person name="Desiro A."/>
            <person name="Na H."/>
            <person name="Sandor L."/>
            <person name="Lipzen A."/>
            <person name="Clum A."/>
            <person name="Barry K."/>
            <person name="Grigoriev I.V."/>
            <person name="Martin F.M."/>
            <person name="Stajich J.E."/>
            <person name="Smith M.E."/>
            <person name="Bonito G."/>
            <person name="Spatafora J.W."/>
        </authorList>
    </citation>
    <scope>NUCLEOTIDE SEQUENCE [LARGE SCALE GENOMIC DNA]</scope>
    <source>
        <strain evidence="3 4">GMNB39</strain>
    </source>
</reference>
<accession>A0A433CZ37</accession>
<proteinExistence type="predicted"/>
<feature type="region of interest" description="Disordered" evidence="1">
    <location>
        <begin position="1"/>
        <end position="31"/>
    </location>
</feature>
<feature type="region of interest" description="Disordered" evidence="1">
    <location>
        <begin position="140"/>
        <end position="175"/>
    </location>
</feature>
<organism evidence="3 4">
    <name type="scientific">Jimgerdemannia flammicorona</name>
    <dbReference type="NCBI Taxonomy" id="994334"/>
    <lineage>
        <taxon>Eukaryota</taxon>
        <taxon>Fungi</taxon>
        <taxon>Fungi incertae sedis</taxon>
        <taxon>Mucoromycota</taxon>
        <taxon>Mucoromycotina</taxon>
        <taxon>Endogonomycetes</taxon>
        <taxon>Endogonales</taxon>
        <taxon>Endogonaceae</taxon>
        <taxon>Jimgerdemannia</taxon>
    </lineage>
</organism>
<feature type="compositionally biased region" description="Basic and acidic residues" evidence="1">
    <location>
        <begin position="140"/>
        <end position="164"/>
    </location>
</feature>
<evidence type="ECO:0000259" key="2">
    <source>
        <dbReference type="Pfam" id="PF09747"/>
    </source>
</evidence>
<evidence type="ECO:0000313" key="3">
    <source>
        <dbReference type="EMBL" id="RUP43821.1"/>
    </source>
</evidence>
<sequence>MEEEEEEEEQEEEEEEGEEEEDSALMRENGNGSRVDKLVRWKYGVPNGEVVHDLVQDNDMDVLSSHREWEEGDKQEGNEQEIVDNKENVKPVFPSILEEERQELRDEFMCIMEERFLDREDNEFNYSMVDFNKEYNDIDQQHMDLQDKYFDEDNPDNDKDRGSEGHMGYTGELDY</sequence>
<comment type="caution">
    <text evidence="3">The sequence shown here is derived from an EMBL/GenBank/DDBJ whole genome shotgun (WGS) entry which is preliminary data.</text>
</comment>
<dbReference type="EMBL" id="RBNI01010242">
    <property type="protein sequence ID" value="RUP43821.1"/>
    <property type="molecule type" value="Genomic_DNA"/>
</dbReference>
<dbReference type="Pfam" id="PF09747">
    <property type="entry name" value="CCD97-like_C"/>
    <property type="match status" value="1"/>
</dbReference>
<name>A0A433CZ37_9FUNG</name>
<dbReference type="Proteomes" id="UP000268093">
    <property type="component" value="Unassembled WGS sequence"/>
</dbReference>
<dbReference type="OrthoDB" id="333176at2759"/>
<gene>
    <name evidence="3" type="ORF">BC936DRAFT_136687</name>
</gene>
<evidence type="ECO:0000313" key="4">
    <source>
        <dbReference type="Proteomes" id="UP000268093"/>
    </source>
</evidence>
<keyword evidence="4" id="KW-1185">Reference proteome</keyword>
<dbReference type="InterPro" id="IPR040233">
    <property type="entry name" value="CCD97-like_C"/>
</dbReference>
<feature type="domain" description="CCD97-like C-terminal" evidence="2">
    <location>
        <begin position="3"/>
        <end position="153"/>
    </location>
</feature>
<feature type="compositionally biased region" description="Acidic residues" evidence="1">
    <location>
        <begin position="1"/>
        <end position="23"/>
    </location>
</feature>
<dbReference type="InterPro" id="IPR018613">
    <property type="entry name" value="Ccdc97-like"/>
</dbReference>
<dbReference type="PANTHER" id="PTHR31840:SF1">
    <property type="entry name" value="COILED-COIL DOMAIN-CONTAINING PROTEIN 97"/>
    <property type="match status" value="1"/>
</dbReference>
<evidence type="ECO:0000256" key="1">
    <source>
        <dbReference type="SAM" id="MobiDB-lite"/>
    </source>
</evidence>
<protein>
    <recommendedName>
        <fullName evidence="2">CCD97-like C-terminal domain-containing protein</fullName>
    </recommendedName>
</protein>
<dbReference type="PANTHER" id="PTHR31840">
    <property type="entry name" value="COILED-COIL DOMAIN-CONTAINING PROTEIN 97"/>
    <property type="match status" value="1"/>
</dbReference>
<dbReference type="AlphaFoldDB" id="A0A433CZ37"/>